<evidence type="ECO:0000256" key="1">
    <source>
        <dbReference type="ARBA" id="ARBA00004141"/>
    </source>
</evidence>
<dbReference type="Pfam" id="PF01529">
    <property type="entry name" value="DHHC"/>
    <property type="match status" value="1"/>
</dbReference>
<comment type="similarity">
    <text evidence="2 8">Belongs to the DHHC palmitoyltransferase family.</text>
</comment>
<evidence type="ECO:0000256" key="8">
    <source>
        <dbReference type="RuleBase" id="RU079119"/>
    </source>
</evidence>
<dbReference type="InterPro" id="IPR039859">
    <property type="entry name" value="PFA4/ZDH16/20/ERF2-like"/>
</dbReference>
<gene>
    <name evidence="10" type="ORF">WJX74_000497</name>
</gene>
<feature type="transmembrane region" description="Helical" evidence="8">
    <location>
        <begin position="7"/>
        <end position="24"/>
    </location>
</feature>
<accession>A0AAW1RPA8</accession>
<comment type="catalytic activity">
    <reaction evidence="8">
        <text>L-cysteinyl-[protein] + hexadecanoyl-CoA = S-hexadecanoyl-L-cysteinyl-[protein] + CoA</text>
        <dbReference type="Rhea" id="RHEA:36683"/>
        <dbReference type="Rhea" id="RHEA-COMP:10131"/>
        <dbReference type="Rhea" id="RHEA-COMP:11032"/>
        <dbReference type="ChEBI" id="CHEBI:29950"/>
        <dbReference type="ChEBI" id="CHEBI:57287"/>
        <dbReference type="ChEBI" id="CHEBI:57379"/>
        <dbReference type="ChEBI" id="CHEBI:74151"/>
        <dbReference type="EC" id="2.3.1.225"/>
    </reaction>
</comment>
<dbReference type="InterPro" id="IPR001594">
    <property type="entry name" value="Palmitoyltrfase_DHHC"/>
</dbReference>
<feature type="transmembrane region" description="Helical" evidence="8">
    <location>
        <begin position="36"/>
        <end position="57"/>
    </location>
</feature>
<keyword evidence="7 8" id="KW-0012">Acyltransferase</keyword>
<evidence type="ECO:0000313" key="11">
    <source>
        <dbReference type="Proteomes" id="UP001438707"/>
    </source>
</evidence>
<evidence type="ECO:0000313" key="10">
    <source>
        <dbReference type="EMBL" id="KAK9835458.1"/>
    </source>
</evidence>
<feature type="transmembrane region" description="Helical" evidence="8">
    <location>
        <begin position="204"/>
        <end position="231"/>
    </location>
</feature>
<dbReference type="EC" id="2.3.1.225" evidence="8"/>
<comment type="caution">
    <text evidence="10">The sequence shown here is derived from an EMBL/GenBank/DDBJ whole genome shotgun (WGS) entry which is preliminary data.</text>
</comment>
<evidence type="ECO:0000256" key="6">
    <source>
        <dbReference type="ARBA" id="ARBA00023136"/>
    </source>
</evidence>
<dbReference type="GO" id="GO:0005794">
    <property type="term" value="C:Golgi apparatus"/>
    <property type="evidence" value="ECO:0007669"/>
    <property type="project" value="TreeGrafter"/>
</dbReference>
<feature type="transmembrane region" description="Helical" evidence="8">
    <location>
        <begin position="78"/>
        <end position="95"/>
    </location>
</feature>
<feature type="domain" description="Palmitoyltransferase DHHC" evidence="9">
    <location>
        <begin position="158"/>
        <end position="306"/>
    </location>
</feature>
<dbReference type="AlphaFoldDB" id="A0AAW1RPA8"/>
<sequence>MNLVEFGFVYVGLLGLFIFILLFGETPLFQGTPVSFVHWLITSGIWEGVWLVAGKICGNWGISALDKTQHACCERSNPLLQIAYLLILMVAYYLYEREFLSMLPFPGIPAWHRWTALASVTTCLAVFLGTSASDPGTVTKATLQRYSAMYQYDNVTCSRKVCDTCILLRPPRSKHCPACDRCVARFDHHCAWINSDVGLLNLRWFLLFLTCNLLLCIYGLCLGVSIVGGALDRHQVRDMAFWDPSQDKWVVVGHQFRPLLEWALKMYSTGVTIMVFLGIAALMMTCFLGYHLMLVARGMTTYETFKRRLWQEEATYAAEVEAADRYGMDDMRSVHDHSSGKTSGWVWWTWRRKRRKLVSIPPHLYSKGLMSNFWEVLFPLVPRSKLT</sequence>
<dbReference type="GO" id="GO:0005783">
    <property type="term" value="C:endoplasmic reticulum"/>
    <property type="evidence" value="ECO:0007669"/>
    <property type="project" value="TreeGrafter"/>
</dbReference>
<keyword evidence="11" id="KW-1185">Reference proteome</keyword>
<evidence type="ECO:0000259" key="9">
    <source>
        <dbReference type="Pfam" id="PF01529"/>
    </source>
</evidence>
<keyword evidence="5 8" id="KW-1133">Transmembrane helix</keyword>
<keyword evidence="4 8" id="KW-0812">Transmembrane</keyword>
<dbReference type="GO" id="GO:0016020">
    <property type="term" value="C:membrane"/>
    <property type="evidence" value="ECO:0007669"/>
    <property type="project" value="UniProtKB-SubCell"/>
</dbReference>
<dbReference type="Proteomes" id="UP001438707">
    <property type="component" value="Unassembled WGS sequence"/>
</dbReference>
<evidence type="ECO:0000256" key="3">
    <source>
        <dbReference type="ARBA" id="ARBA00022679"/>
    </source>
</evidence>
<evidence type="ECO:0000256" key="7">
    <source>
        <dbReference type="ARBA" id="ARBA00023315"/>
    </source>
</evidence>
<dbReference type="PANTHER" id="PTHR22883">
    <property type="entry name" value="ZINC FINGER DHHC DOMAIN CONTAINING PROTEIN"/>
    <property type="match status" value="1"/>
</dbReference>
<dbReference type="GO" id="GO:0006612">
    <property type="term" value="P:protein targeting to membrane"/>
    <property type="evidence" value="ECO:0007669"/>
    <property type="project" value="TreeGrafter"/>
</dbReference>
<name>A0AAW1RPA8_9CHLO</name>
<organism evidence="10 11">
    <name type="scientific">Apatococcus lobatus</name>
    <dbReference type="NCBI Taxonomy" id="904363"/>
    <lineage>
        <taxon>Eukaryota</taxon>
        <taxon>Viridiplantae</taxon>
        <taxon>Chlorophyta</taxon>
        <taxon>core chlorophytes</taxon>
        <taxon>Trebouxiophyceae</taxon>
        <taxon>Chlorellales</taxon>
        <taxon>Chlorellaceae</taxon>
        <taxon>Apatococcus</taxon>
    </lineage>
</organism>
<dbReference type="PROSITE" id="PS50216">
    <property type="entry name" value="DHHC"/>
    <property type="match status" value="1"/>
</dbReference>
<dbReference type="GO" id="GO:0019706">
    <property type="term" value="F:protein-cysteine S-palmitoyltransferase activity"/>
    <property type="evidence" value="ECO:0007669"/>
    <property type="project" value="UniProtKB-EC"/>
</dbReference>
<protein>
    <recommendedName>
        <fullName evidence="8">S-acyltransferase</fullName>
        <ecNumber evidence="8">2.3.1.225</ecNumber>
    </recommendedName>
    <alternativeName>
        <fullName evidence="8">Palmitoyltransferase</fullName>
    </alternativeName>
</protein>
<dbReference type="EMBL" id="JALJOS010000008">
    <property type="protein sequence ID" value="KAK9835458.1"/>
    <property type="molecule type" value="Genomic_DNA"/>
</dbReference>
<comment type="domain">
    <text evidence="8">The DHHC domain is required for palmitoyltransferase activity.</text>
</comment>
<feature type="transmembrane region" description="Helical" evidence="8">
    <location>
        <begin position="111"/>
        <end position="130"/>
    </location>
</feature>
<reference evidence="10 11" key="1">
    <citation type="journal article" date="2024" name="Nat. Commun.">
        <title>Phylogenomics reveals the evolutionary origins of lichenization in chlorophyte algae.</title>
        <authorList>
            <person name="Puginier C."/>
            <person name="Libourel C."/>
            <person name="Otte J."/>
            <person name="Skaloud P."/>
            <person name="Haon M."/>
            <person name="Grisel S."/>
            <person name="Petersen M."/>
            <person name="Berrin J.G."/>
            <person name="Delaux P.M."/>
            <person name="Dal Grande F."/>
            <person name="Keller J."/>
        </authorList>
    </citation>
    <scope>NUCLEOTIDE SEQUENCE [LARGE SCALE GENOMIC DNA]</scope>
    <source>
        <strain evidence="10 11">SAG 2145</strain>
    </source>
</reference>
<comment type="subcellular location">
    <subcellularLocation>
        <location evidence="1">Membrane</location>
        <topology evidence="1">Multi-pass membrane protein</topology>
    </subcellularLocation>
</comment>
<keyword evidence="6 8" id="KW-0472">Membrane</keyword>
<keyword evidence="3 8" id="KW-0808">Transferase</keyword>
<evidence type="ECO:0000256" key="2">
    <source>
        <dbReference type="ARBA" id="ARBA00008574"/>
    </source>
</evidence>
<evidence type="ECO:0000256" key="5">
    <source>
        <dbReference type="ARBA" id="ARBA00022989"/>
    </source>
</evidence>
<dbReference type="PANTHER" id="PTHR22883:SF286">
    <property type="entry name" value="PROTEIN S-ACYLTRANSFERASE 17-RELATED"/>
    <property type="match status" value="1"/>
</dbReference>
<proteinExistence type="inferred from homology"/>
<evidence type="ECO:0000256" key="4">
    <source>
        <dbReference type="ARBA" id="ARBA00022692"/>
    </source>
</evidence>
<feature type="transmembrane region" description="Helical" evidence="8">
    <location>
        <begin position="266"/>
        <end position="290"/>
    </location>
</feature>